<reference evidence="10" key="1">
    <citation type="submission" date="2024-03" db="EMBL/GenBank/DDBJ databases">
        <title>Human intestinal bacterial collection.</title>
        <authorList>
            <person name="Pauvert C."/>
            <person name="Hitch T.C.A."/>
            <person name="Clavel T."/>
        </authorList>
    </citation>
    <scope>NUCLEOTIDE SEQUENCE [LARGE SCALE GENOMIC DNA]</scope>
    <source>
        <strain evidence="10">CLA-AA-H89B</strain>
    </source>
</reference>
<organism evidence="10 11">
    <name type="scientific">Lachnospira intestinalis</name>
    <dbReference type="NCBI Taxonomy" id="3133158"/>
    <lineage>
        <taxon>Bacteria</taxon>
        <taxon>Bacillati</taxon>
        <taxon>Bacillota</taxon>
        <taxon>Clostridia</taxon>
        <taxon>Lachnospirales</taxon>
        <taxon>Lachnospiraceae</taxon>
        <taxon>Lachnospira</taxon>
    </lineage>
</organism>
<name>A0ABV1H1F3_9FIRM</name>
<dbReference type="SUPFAM" id="SSF46894">
    <property type="entry name" value="C-terminal effector domain of the bipartite response regulators"/>
    <property type="match status" value="1"/>
</dbReference>
<feature type="domain" description="Response regulatory" evidence="8">
    <location>
        <begin position="3"/>
        <end position="116"/>
    </location>
</feature>
<dbReference type="Gene3D" id="1.10.10.10">
    <property type="entry name" value="Winged helix-like DNA-binding domain superfamily/Winged helix DNA-binding domain"/>
    <property type="match status" value="1"/>
</dbReference>
<evidence type="ECO:0000259" key="9">
    <source>
        <dbReference type="PROSITE" id="PS51755"/>
    </source>
</evidence>
<dbReference type="PROSITE" id="PS51755">
    <property type="entry name" value="OMPR_PHOB"/>
    <property type="match status" value="1"/>
</dbReference>
<dbReference type="EMBL" id="JBBMFS010000001">
    <property type="protein sequence ID" value="MEQ2553520.1"/>
    <property type="molecule type" value="Genomic_DNA"/>
</dbReference>
<dbReference type="CDD" id="cd00383">
    <property type="entry name" value="trans_reg_C"/>
    <property type="match status" value="1"/>
</dbReference>
<evidence type="ECO:0000256" key="1">
    <source>
        <dbReference type="ARBA" id="ARBA00018672"/>
    </source>
</evidence>
<dbReference type="InterPro" id="IPR001867">
    <property type="entry name" value="OmpR/PhoB-type_DNA-bd"/>
</dbReference>
<evidence type="ECO:0000256" key="3">
    <source>
        <dbReference type="ARBA" id="ARBA00023125"/>
    </source>
</evidence>
<dbReference type="SMART" id="SM00448">
    <property type="entry name" value="REC"/>
    <property type="match status" value="1"/>
</dbReference>
<dbReference type="SMART" id="SM00862">
    <property type="entry name" value="Trans_reg_C"/>
    <property type="match status" value="1"/>
</dbReference>
<dbReference type="Proteomes" id="UP001546774">
    <property type="component" value="Unassembled WGS sequence"/>
</dbReference>
<keyword evidence="2" id="KW-0805">Transcription regulation</keyword>
<dbReference type="InterPro" id="IPR036388">
    <property type="entry name" value="WH-like_DNA-bd_sf"/>
</dbReference>
<dbReference type="PROSITE" id="PS50110">
    <property type="entry name" value="RESPONSE_REGULATORY"/>
    <property type="match status" value="1"/>
</dbReference>
<dbReference type="CDD" id="cd18159">
    <property type="entry name" value="REC_OmpR_NsrR-like"/>
    <property type="match status" value="1"/>
</dbReference>
<dbReference type="InterPro" id="IPR039420">
    <property type="entry name" value="WalR-like"/>
</dbReference>
<evidence type="ECO:0000256" key="5">
    <source>
        <dbReference type="ARBA" id="ARBA00024867"/>
    </source>
</evidence>
<comment type="caution">
    <text evidence="10">The sequence shown here is derived from an EMBL/GenBank/DDBJ whole genome shotgun (WGS) entry which is preliminary data.</text>
</comment>
<evidence type="ECO:0000256" key="7">
    <source>
        <dbReference type="PROSITE-ProRule" id="PRU01091"/>
    </source>
</evidence>
<keyword evidence="4" id="KW-0804">Transcription</keyword>
<evidence type="ECO:0000313" key="10">
    <source>
        <dbReference type="EMBL" id="MEQ2553520.1"/>
    </source>
</evidence>
<evidence type="ECO:0000256" key="6">
    <source>
        <dbReference type="PROSITE-ProRule" id="PRU00169"/>
    </source>
</evidence>
<gene>
    <name evidence="10" type="ORF">WMO37_00615</name>
</gene>
<evidence type="ECO:0000256" key="4">
    <source>
        <dbReference type="ARBA" id="ARBA00023163"/>
    </source>
</evidence>
<keyword evidence="6" id="KW-0597">Phosphoprotein</keyword>
<keyword evidence="3 7" id="KW-0238">DNA-binding</keyword>
<dbReference type="SUPFAM" id="SSF52172">
    <property type="entry name" value="CheY-like"/>
    <property type="match status" value="1"/>
</dbReference>
<protein>
    <recommendedName>
        <fullName evidence="1">Stage 0 sporulation protein A homolog</fullName>
    </recommendedName>
</protein>
<dbReference type="InterPro" id="IPR016032">
    <property type="entry name" value="Sig_transdc_resp-reg_C-effctor"/>
</dbReference>
<dbReference type="Gene3D" id="3.40.50.2300">
    <property type="match status" value="1"/>
</dbReference>
<dbReference type="PANTHER" id="PTHR48111">
    <property type="entry name" value="REGULATOR OF RPOS"/>
    <property type="match status" value="1"/>
</dbReference>
<dbReference type="Pfam" id="PF00072">
    <property type="entry name" value="Response_reg"/>
    <property type="match status" value="1"/>
</dbReference>
<feature type="domain" description="OmpR/PhoB-type" evidence="9">
    <location>
        <begin position="127"/>
        <end position="224"/>
    </location>
</feature>
<dbReference type="InterPro" id="IPR001789">
    <property type="entry name" value="Sig_transdc_resp-reg_receiver"/>
</dbReference>
<evidence type="ECO:0000256" key="2">
    <source>
        <dbReference type="ARBA" id="ARBA00023015"/>
    </source>
</evidence>
<dbReference type="InterPro" id="IPR011006">
    <property type="entry name" value="CheY-like_superfamily"/>
</dbReference>
<dbReference type="PANTHER" id="PTHR48111:SF43">
    <property type="entry name" value="STAGE 0 SPORULATION PROTEIN A HOMOLOG"/>
    <property type="match status" value="1"/>
</dbReference>
<feature type="modified residue" description="4-aspartylphosphate" evidence="6">
    <location>
        <position position="52"/>
    </location>
</feature>
<evidence type="ECO:0000259" key="8">
    <source>
        <dbReference type="PROSITE" id="PS50110"/>
    </source>
</evidence>
<feature type="DNA-binding region" description="OmpR/PhoB-type" evidence="7">
    <location>
        <begin position="127"/>
        <end position="224"/>
    </location>
</feature>
<evidence type="ECO:0000313" key="11">
    <source>
        <dbReference type="Proteomes" id="UP001546774"/>
    </source>
</evidence>
<comment type="function">
    <text evidence="5">May play the central regulatory role in sporulation. It may be an element of the effector pathway responsible for the activation of sporulation genes in response to nutritional stress. Spo0A may act in concert with spo0H (a sigma factor) to control the expression of some genes that are critical to the sporulation process.</text>
</comment>
<keyword evidence="11" id="KW-1185">Reference proteome</keyword>
<sequence length="224" mass="25915">MYKILIVEDDEVIAKTLKVHLEKWGYEAVCVQDFNHVMECFVKEQPSIVLMDIGLPFFNGYHWCTQIRNISQVPVIFLSSMSDNMNIVMAMNMGGDDFITKPYDLNVVTAKIQAVLRRTYSYSEHPGNLCEYRGGILNVNDQTFTYEGKKAELTKNEFRILQILMENTGKVVSRDKIMEKLWEDESFIDDNTLTVNVTRLRKKLEETGIQDYIKTKKGAGYLIE</sequence>
<proteinExistence type="predicted"/>
<accession>A0ABV1H1F3</accession>
<dbReference type="Pfam" id="PF00486">
    <property type="entry name" value="Trans_reg_C"/>
    <property type="match status" value="1"/>
</dbReference>